<evidence type="ECO:0000313" key="2">
    <source>
        <dbReference type="EMBL" id="CAH1099818.1"/>
    </source>
</evidence>
<evidence type="ECO:0000256" key="1">
    <source>
        <dbReference type="SAM" id="MobiDB-lite"/>
    </source>
</evidence>
<sequence>MDLILNVVTLFNPIKKRAVSYGVASDWNNPSPSTSTEWILTFGTSMLKHTERARQSECQAKRPCVKPYNKFDETEETRNLSNVELQRLVARTQKEYLKLKKEHKKREIVDVDGKSYLQIYHKKKVNKTARASGSDSSSAAESREYTQKQSTNVAVGHKNEGPDSNSRNKKEERHSDKVKNIDENKQTNILQEQSKIQENVMNQYIQLNKDTNPNQDEWEIKQRRVRRLRKNVGESSEDTNFRGAANNNPKCYMYIYRVGKEVNEKDITSFIGNKLNIQNNNMENEQIIVKKIQCNSTNTISFIVATDFSHKDKMYTPSFWPKGVCYRRFDFKKYYEDFKIRDVINDGRDNIGNFQVSGS</sequence>
<reference evidence="2" key="1">
    <citation type="submission" date="2022-01" db="EMBL/GenBank/DDBJ databases">
        <authorList>
            <person name="King R."/>
        </authorList>
    </citation>
    <scope>NUCLEOTIDE SEQUENCE</scope>
</reference>
<dbReference type="EMBL" id="OV651813">
    <property type="protein sequence ID" value="CAH1099818.1"/>
    <property type="molecule type" value="Genomic_DNA"/>
</dbReference>
<accession>A0A9P0CFL7</accession>
<feature type="compositionally biased region" description="Basic and acidic residues" evidence="1">
    <location>
        <begin position="157"/>
        <end position="183"/>
    </location>
</feature>
<feature type="region of interest" description="Disordered" evidence="1">
    <location>
        <begin position="124"/>
        <end position="183"/>
    </location>
</feature>
<organism evidence="2 3">
    <name type="scientific">Psylliodes chrysocephalus</name>
    <dbReference type="NCBI Taxonomy" id="3402493"/>
    <lineage>
        <taxon>Eukaryota</taxon>
        <taxon>Metazoa</taxon>
        <taxon>Ecdysozoa</taxon>
        <taxon>Arthropoda</taxon>
        <taxon>Hexapoda</taxon>
        <taxon>Insecta</taxon>
        <taxon>Pterygota</taxon>
        <taxon>Neoptera</taxon>
        <taxon>Endopterygota</taxon>
        <taxon>Coleoptera</taxon>
        <taxon>Polyphaga</taxon>
        <taxon>Cucujiformia</taxon>
        <taxon>Chrysomeloidea</taxon>
        <taxon>Chrysomelidae</taxon>
        <taxon>Galerucinae</taxon>
        <taxon>Alticini</taxon>
        <taxon>Psylliodes</taxon>
    </lineage>
</organism>
<keyword evidence="3" id="KW-1185">Reference proteome</keyword>
<evidence type="ECO:0000313" key="3">
    <source>
        <dbReference type="Proteomes" id="UP001153636"/>
    </source>
</evidence>
<dbReference type="AlphaFoldDB" id="A0A9P0CFL7"/>
<protein>
    <submittedName>
        <fullName evidence="2">Uncharacterized protein</fullName>
    </submittedName>
</protein>
<name>A0A9P0CFL7_9CUCU</name>
<dbReference type="Proteomes" id="UP001153636">
    <property type="component" value="Chromosome 1"/>
</dbReference>
<feature type="compositionally biased region" description="Low complexity" evidence="1">
    <location>
        <begin position="129"/>
        <end position="140"/>
    </location>
</feature>
<dbReference type="OrthoDB" id="6781329at2759"/>
<proteinExistence type="predicted"/>
<gene>
    <name evidence="2" type="ORF">PSYICH_LOCUS180</name>
</gene>